<keyword evidence="3" id="KW-1133">Transmembrane helix</keyword>
<comment type="caution">
    <text evidence="5">The sequence shown here is derived from an EMBL/GenBank/DDBJ whole genome shotgun (WGS) entry which is preliminary data.</text>
</comment>
<evidence type="ECO:0000256" key="3">
    <source>
        <dbReference type="SAM" id="Phobius"/>
    </source>
</evidence>
<evidence type="ECO:0000313" key="5">
    <source>
        <dbReference type="EMBL" id="CAL1544133.1"/>
    </source>
</evidence>
<dbReference type="Proteomes" id="UP001497497">
    <property type="component" value="Unassembled WGS sequence"/>
</dbReference>
<feature type="transmembrane region" description="Helical" evidence="3">
    <location>
        <begin position="162"/>
        <end position="188"/>
    </location>
</feature>
<name>A0AAV2IGT1_LYMST</name>
<keyword evidence="4" id="KW-0732">Signal</keyword>
<keyword evidence="1" id="KW-0175">Coiled coil</keyword>
<evidence type="ECO:0000256" key="4">
    <source>
        <dbReference type="SAM" id="SignalP"/>
    </source>
</evidence>
<feature type="signal peptide" evidence="4">
    <location>
        <begin position="1"/>
        <end position="25"/>
    </location>
</feature>
<evidence type="ECO:0000313" key="6">
    <source>
        <dbReference type="Proteomes" id="UP001497497"/>
    </source>
</evidence>
<reference evidence="5 6" key="1">
    <citation type="submission" date="2024-04" db="EMBL/GenBank/DDBJ databases">
        <authorList>
            <consortium name="Genoscope - CEA"/>
            <person name="William W."/>
        </authorList>
    </citation>
    <scope>NUCLEOTIDE SEQUENCE [LARGE SCALE GENOMIC DNA]</scope>
</reference>
<dbReference type="EMBL" id="CAXITT010000598">
    <property type="protein sequence ID" value="CAL1544133.1"/>
    <property type="molecule type" value="Genomic_DNA"/>
</dbReference>
<keyword evidence="3" id="KW-0472">Membrane</keyword>
<organism evidence="5 6">
    <name type="scientific">Lymnaea stagnalis</name>
    <name type="common">Great pond snail</name>
    <name type="synonym">Helix stagnalis</name>
    <dbReference type="NCBI Taxonomy" id="6523"/>
    <lineage>
        <taxon>Eukaryota</taxon>
        <taxon>Metazoa</taxon>
        <taxon>Spiralia</taxon>
        <taxon>Lophotrochozoa</taxon>
        <taxon>Mollusca</taxon>
        <taxon>Gastropoda</taxon>
        <taxon>Heterobranchia</taxon>
        <taxon>Euthyneura</taxon>
        <taxon>Panpulmonata</taxon>
        <taxon>Hygrophila</taxon>
        <taxon>Lymnaeoidea</taxon>
        <taxon>Lymnaeidae</taxon>
        <taxon>Lymnaea</taxon>
    </lineage>
</organism>
<feature type="compositionally biased region" description="Polar residues" evidence="2">
    <location>
        <begin position="219"/>
        <end position="229"/>
    </location>
</feature>
<keyword evidence="3" id="KW-0812">Transmembrane</keyword>
<keyword evidence="6" id="KW-1185">Reference proteome</keyword>
<gene>
    <name evidence="5" type="ORF">GSLYS_00017646001</name>
</gene>
<accession>A0AAV2IGT1</accession>
<dbReference type="AlphaFoldDB" id="A0AAV2IGT1"/>
<feature type="chain" id="PRO_5043741001" evidence="4">
    <location>
        <begin position="26"/>
        <end position="247"/>
    </location>
</feature>
<proteinExistence type="predicted"/>
<evidence type="ECO:0000256" key="1">
    <source>
        <dbReference type="SAM" id="Coils"/>
    </source>
</evidence>
<sequence length="247" mass="27478">MDQYSRRLHWVVMTLLLGAIYFIEGRPFQCPDTKPHMCPPPSETCYGYDEFCSDGLNTSCFPLKFKDLERPAQIEWCIHNLEDVSKMRNTKCRLACQSRFNFSELGQELSTQIKTLKAEKNELESQKKTTTTQLSELKVKNNELMNRIAALESEKQAMDTKIIGVSVGLGLVIGIGVSTVAVVFLCCLKISSGICGLKITKAGLPVTESQPEQDPLMNGTDQQQTSAANTPPAIDNSKQHALKKNMV</sequence>
<protein>
    <submittedName>
        <fullName evidence="5">Uncharacterized protein</fullName>
    </submittedName>
</protein>
<feature type="coiled-coil region" evidence="1">
    <location>
        <begin position="106"/>
        <end position="161"/>
    </location>
</feature>
<evidence type="ECO:0000256" key="2">
    <source>
        <dbReference type="SAM" id="MobiDB-lite"/>
    </source>
</evidence>
<feature type="region of interest" description="Disordered" evidence="2">
    <location>
        <begin position="208"/>
        <end position="247"/>
    </location>
</feature>